<protein>
    <submittedName>
        <fullName evidence="1">Uncharacterized protein</fullName>
    </submittedName>
</protein>
<gene>
    <name evidence="1" type="ORF">Golob_007575</name>
</gene>
<dbReference type="Proteomes" id="UP000593572">
    <property type="component" value="Unassembled WGS sequence"/>
</dbReference>
<dbReference type="AlphaFoldDB" id="A0A7J8MCY6"/>
<proteinExistence type="predicted"/>
<reference evidence="1 2" key="1">
    <citation type="journal article" date="2019" name="Genome Biol. Evol.">
        <title>Insights into the evolution of the New World diploid cottons (Gossypium, subgenus Houzingenia) based on genome sequencing.</title>
        <authorList>
            <person name="Grover C.E."/>
            <person name="Arick M.A. 2nd"/>
            <person name="Thrash A."/>
            <person name="Conover J.L."/>
            <person name="Sanders W.S."/>
            <person name="Peterson D.G."/>
            <person name="Frelichowski J.E."/>
            <person name="Scheffler J.A."/>
            <person name="Scheffler B.E."/>
            <person name="Wendel J.F."/>
        </authorList>
    </citation>
    <scope>NUCLEOTIDE SEQUENCE [LARGE SCALE GENOMIC DNA]</scope>
    <source>
        <strain evidence="1">157</strain>
        <tissue evidence="1">Leaf</tissue>
    </source>
</reference>
<accession>A0A7J8MCY6</accession>
<evidence type="ECO:0000313" key="1">
    <source>
        <dbReference type="EMBL" id="MBA0562539.1"/>
    </source>
</evidence>
<evidence type="ECO:0000313" key="2">
    <source>
        <dbReference type="Proteomes" id="UP000593572"/>
    </source>
</evidence>
<comment type="caution">
    <text evidence="1">The sequence shown here is derived from an EMBL/GenBank/DDBJ whole genome shotgun (WGS) entry which is preliminary data.</text>
</comment>
<dbReference type="EMBL" id="JABEZX010000008">
    <property type="protein sequence ID" value="MBA0562539.1"/>
    <property type="molecule type" value="Genomic_DNA"/>
</dbReference>
<organism evidence="1 2">
    <name type="scientific">Gossypium lobatum</name>
    <dbReference type="NCBI Taxonomy" id="34289"/>
    <lineage>
        <taxon>Eukaryota</taxon>
        <taxon>Viridiplantae</taxon>
        <taxon>Streptophyta</taxon>
        <taxon>Embryophyta</taxon>
        <taxon>Tracheophyta</taxon>
        <taxon>Spermatophyta</taxon>
        <taxon>Magnoliopsida</taxon>
        <taxon>eudicotyledons</taxon>
        <taxon>Gunneridae</taxon>
        <taxon>Pentapetalae</taxon>
        <taxon>rosids</taxon>
        <taxon>malvids</taxon>
        <taxon>Malvales</taxon>
        <taxon>Malvaceae</taxon>
        <taxon>Malvoideae</taxon>
        <taxon>Gossypium</taxon>
    </lineage>
</organism>
<name>A0A7J8MCY6_9ROSI</name>
<feature type="non-terminal residue" evidence="1">
    <location>
        <position position="1"/>
    </location>
</feature>
<sequence length="29" mass="3043">MMAILVQTGLEKGIIGGIDGENLISIVEK</sequence>
<keyword evidence="2" id="KW-1185">Reference proteome</keyword>